<feature type="compositionally biased region" description="Pro residues" evidence="2">
    <location>
        <begin position="1054"/>
        <end position="1066"/>
    </location>
</feature>
<dbReference type="InterPro" id="IPR057945">
    <property type="entry name" value="TPR_ZSWIM8"/>
</dbReference>
<dbReference type="PROSITE" id="PS50966">
    <property type="entry name" value="ZF_SWIM"/>
    <property type="match status" value="1"/>
</dbReference>
<gene>
    <name evidence="5" type="primary">LOC102803524</name>
</gene>
<dbReference type="Pfam" id="PF25572">
    <property type="entry name" value="TPR_ZSWIM8"/>
    <property type="match status" value="1"/>
</dbReference>
<feature type="region of interest" description="Disordered" evidence="2">
    <location>
        <begin position="606"/>
        <end position="637"/>
    </location>
</feature>
<evidence type="ECO:0000256" key="2">
    <source>
        <dbReference type="SAM" id="MobiDB-lite"/>
    </source>
</evidence>
<feature type="non-terminal residue" evidence="5">
    <location>
        <position position="1066"/>
    </location>
</feature>
<dbReference type="PANTHER" id="PTHR22619:SF1">
    <property type="entry name" value="ZINC FINGER SWIM DOMAIN-CONTAINING PROTEIN 8"/>
    <property type="match status" value="1"/>
</dbReference>
<proteinExistence type="predicted"/>
<keyword evidence="1" id="KW-0479">Metal-binding</keyword>
<dbReference type="GeneID" id="102803524"/>
<evidence type="ECO:0000313" key="5">
    <source>
        <dbReference type="RefSeq" id="XP_006813582.1"/>
    </source>
</evidence>
<feature type="region of interest" description="Disordered" evidence="2">
    <location>
        <begin position="974"/>
        <end position="1066"/>
    </location>
</feature>
<dbReference type="PANTHER" id="PTHR22619">
    <property type="entry name" value="ZINC FINGER SWIM DOMAIN CONTAINING PROTEIN 4, 5, 6"/>
    <property type="match status" value="1"/>
</dbReference>
<keyword evidence="1" id="KW-0863">Zinc-finger</keyword>
<feature type="region of interest" description="Disordered" evidence="2">
    <location>
        <begin position="534"/>
        <end position="591"/>
    </location>
</feature>
<sequence length="1066" mass="117866">MDFMFDWEEGDQFSFEDSDRFEEDSLCSWISETESVCNNWRGWKKTGNQPYIPPEECQVMPLVELAARVVACQLPFEFVERVYPPVPEQLQLRIAFWSFPENEEDIRLYSCLANGSAEEFQKGEHLLKSRAVKEVLQIGFHLSATVVPPQHLAQPKGTFNVAVMFDRRQITACSCTCSSLAKWCAHVVALCLFRIHQASGVCLRAPVSESLSRLHRDQLQKFAQYLISELPQQILPTAQRLLDELLSSQESAINTVCGAPDPTAGPSATEQTRWCLDDSTLHENIKKTLIRFSGPAPIVFSDVNSLYLSSTAPPSAAEWASLLRPLRGREPEGVWNLLSIVREMYKRQDSNGISLLKILTEECIACEQIIIWWFNTRTSASHNGHGGHGNRNNNSSSAASQHACASLCDEIVTLWRLAALNPTLTPQECQDLWEQLRHWHTQVIDKVRKGRGIRKADIELFSGFKPSIEACLLDWSEYPVDGIACINRHPSLHHKIVEGQSSQTAGDVAENRVAENLQETAAFQSQENLSKCEITAEPSNSSASNDLGEDADSESSDTKPSQGASNIDNNITTSAGEFLESKKSGKRKTKSKHCEVDVAAVVAKDGLPGKNESSDIESDVAIDSKVQNESPPPSDEYQVYFYDTKAKLPPSNDRNRKRDEPPNLFAGIMKPEIAMDILFAQAEALYAHGYTRQACKLALQLAEELLSNQPKVTIDQSMLSGLSNKARRKQLNVLSLLASNTLAKAGFLCSVLSEEAESYHVAFQVAMLGLEMCRLPASNKALEVKLAHQESELVGLLKKIPLSIAELSAVRDRAEQLKDGRLKSRGDALLPIMLATFLFDALSMPCTSPNASRPPSRNTKERLPSDEKLGFDAAVAALSLKANVCEADHPLLCEGTRRQRGELAIMLLLRYKDDQSKLRLILDALLDKTPQQRHKPPGNNQMAEKSSLQTAANRAACQSEPPKCMRQSVDVDEAGQSVRSEAVSVAECSQSEKKSGWNPEDTGVMDLACAAGNSGTSRDEGGESSHMVEKYDNKNDLVTEWQKDAAEALSESSQPPPPPVPPWEQR</sequence>
<keyword evidence="1" id="KW-0862">Zinc</keyword>
<name>A0ABM0M0P1_SACKO</name>
<dbReference type="Proteomes" id="UP000694865">
    <property type="component" value="Unplaced"/>
</dbReference>
<protein>
    <submittedName>
        <fullName evidence="5">Zinc finger SWIM domain-containing protein 8-like</fullName>
    </submittedName>
</protein>
<dbReference type="InterPro" id="IPR007527">
    <property type="entry name" value="Znf_SWIM"/>
</dbReference>
<evidence type="ECO:0000256" key="1">
    <source>
        <dbReference type="PROSITE-ProRule" id="PRU00325"/>
    </source>
</evidence>
<reference evidence="5" key="1">
    <citation type="submission" date="2025-08" db="UniProtKB">
        <authorList>
            <consortium name="RefSeq"/>
        </authorList>
    </citation>
    <scope>IDENTIFICATION</scope>
    <source>
        <tissue evidence="5">Testes</tissue>
    </source>
</reference>
<feature type="domain" description="SWIM-type" evidence="3">
    <location>
        <begin position="159"/>
        <end position="195"/>
    </location>
</feature>
<organism evidence="4 5">
    <name type="scientific">Saccoglossus kowalevskii</name>
    <name type="common">Acorn worm</name>
    <dbReference type="NCBI Taxonomy" id="10224"/>
    <lineage>
        <taxon>Eukaryota</taxon>
        <taxon>Metazoa</taxon>
        <taxon>Hemichordata</taxon>
        <taxon>Enteropneusta</taxon>
        <taxon>Harrimaniidae</taxon>
        <taxon>Saccoglossus</taxon>
    </lineage>
</organism>
<feature type="compositionally biased region" description="Polar residues" evidence="2">
    <location>
        <begin position="558"/>
        <end position="575"/>
    </location>
</feature>
<evidence type="ECO:0000259" key="3">
    <source>
        <dbReference type="PROSITE" id="PS50966"/>
    </source>
</evidence>
<feature type="compositionally biased region" description="Basic and acidic residues" evidence="2">
    <location>
        <begin position="1017"/>
        <end position="1046"/>
    </location>
</feature>
<accession>A0ABM0M0P1</accession>
<evidence type="ECO:0000313" key="4">
    <source>
        <dbReference type="Proteomes" id="UP000694865"/>
    </source>
</evidence>
<dbReference type="RefSeq" id="XP_006813582.1">
    <property type="nucleotide sequence ID" value="XM_006813519.1"/>
</dbReference>
<keyword evidence="4" id="KW-1185">Reference proteome</keyword>